<dbReference type="InterPro" id="IPR005531">
    <property type="entry name" value="Asp23"/>
</dbReference>
<dbReference type="STRING" id="1725.WU86_08375"/>
<dbReference type="AlphaFoldDB" id="A0A2N6SX09"/>
<evidence type="ECO:0000313" key="4">
    <source>
        <dbReference type="Proteomes" id="UP000235363"/>
    </source>
</evidence>
<evidence type="ECO:0000313" key="3">
    <source>
        <dbReference type="EMBL" id="PMC61612.1"/>
    </source>
</evidence>
<comment type="caution">
    <text evidence="3">The sequence shown here is derived from an EMBL/GenBank/DDBJ whole genome shotgun (WGS) entry which is preliminary data.</text>
</comment>
<dbReference type="PANTHER" id="PTHR34297:SF3">
    <property type="entry name" value="ALKALINE SHOCK PROTEIN 23"/>
    <property type="match status" value="1"/>
</dbReference>
<reference evidence="3 4" key="1">
    <citation type="submission" date="2017-09" db="EMBL/GenBank/DDBJ databases">
        <title>Bacterial strain isolated from the female urinary microbiota.</title>
        <authorList>
            <person name="Thomas-White K."/>
            <person name="Kumar N."/>
            <person name="Forster S."/>
            <person name="Putonti C."/>
            <person name="Lawley T."/>
            <person name="Wolfe A.J."/>
        </authorList>
    </citation>
    <scope>NUCLEOTIDE SEQUENCE [LARGE SCALE GENOMIC DNA]</scope>
    <source>
        <strain evidence="3 4">UMB0908</strain>
    </source>
</reference>
<accession>A0A2N6SX09</accession>
<evidence type="ECO:0000256" key="1">
    <source>
        <dbReference type="ARBA" id="ARBA00005721"/>
    </source>
</evidence>
<feature type="region of interest" description="Disordered" evidence="2">
    <location>
        <begin position="156"/>
        <end position="177"/>
    </location>
</feature>
<dbReference type="Proteomes" id="UP000235363">
    <property type="component" value="Unassembled WGS sequence"/>
</dbReference>
<comment type="similarity">
    <text evidence="1">Belongs to the asp23 family.</text>
</comment>
<dbReference type="RefSeq" id="WP_102213935.1">
    <property type="nucleotide sequence ID" value="NZ_JAPJOC010000024.1"/>
</dbReference>
<evidence type="ECO:0000256" key="2">
    <source>
        <dbReference type="SAM" id="MobiDB-lite"/>
    </source>
</evidence>
<dbReference type="EMBL" id="PNHF01000024">
    <property type="protein sequence ID" value="PMC61612.1"/>
    <property type="molecule type" value="Genomic_DNA"/>
</dbReference>
<gene>
    <name evidence="3" type="ORF">CJ204_09920</name>
</gene>
<name>A0A2N6SX09_9CORY</name>
<feature type="region of interest" description="Disordered" evidence="2">
    <location>
        <begin position="1"/>
        <end position="20"/>
    </location>
</feature>
<proteinExistence type="inferred from homology"/>
<organism evidence="3 4">
    <name type="scientific">Corynebacterium xerosis</name>
    <dbReference type="NCBI Taxonomy" id="1725"/>
    <lineage>
        <taxon>Bacteria</taxon>
        <taxon>Bacillati</taxon>
        <taxon>Actinomycetota</taxon>
        <taxon>Actinomycetes</taxon>
        <taxon>Mycobacteriales</taxon>
        <taxon>Corynebacteriaceae</taxon>
        <taxon>Corynebacterium</taxon>
    </lineage>
</organism>
<protein>
    <submittedName>
        <fullName evidence="3">Asp23/Gls24 family envelope stress response protein</fullName>
    </submittedName>
</protein>
<dbReference type="Pfam" id="PF03780">
    <property type="entry name" value="Asp23"/>
    <property type="match status" value="1"/>
</dbReference>
<dbReference type="PANTHER" id="PTHR34297">
    <property type="entry name" value="HYPOTHETICAL CYTOSOLIC PROTEIN-RELATED"/>
    <property type="match status" value="1"/>
</dbReference>
<sequence length="177" mass="18274">MSGPLNYGPDSGADYDSDSGERGVAAEQVIGIVAKHVLDDGTAPDSRGRTVIEDVVVTKIAGLAAREVSGVHSLGGGGARFVGAVRERIPGAGVDVAQGVAVEVGQFQAAVDVAIVAEFGVAIHELADAIRENIIVSVERMTGLEVTEVNVTVHDVHLPQDDDEDGDHDGATTTRVR</sequence>